<dbReference type="AlphaFoldDB" id="A0A564YJ43"/>
<keyword evidence="3" id="KW-1185">Reference proteome</keyword>
<organism evidence="2 3">
    <name type="scientific">Hymenolepis diminuta</name>
    <name type="common">Rat tapeworm</name>
    <dbReference type="NCBI Taxonomy" id="6216"/>
    <lineage>
        <taxon>Eukaryota</taxon>
        <taxon>Metazoa</taxon>
        <taxon>Spiralia</taxon>
        <taxon>Lophotrochozoa</taxon>
        <taxon>Platyhelminthes</taxon>
        <taxon>Cestoda</taxon>
        <taxon>Eucestoda</taxon>
        <taxon>Cyclophyllidea</taxon>
        <taxon>Hymenolepididae</taxon>
        <taxon>Hymenolepis</taxon>
    </lineage>
</organism>
<evidence type="ECO:0000256" key="1">
    <source>
        <dbReference type="SAM" id="Phobius"/>
    </source>
</evidence>
<protein>
    <submittedName>
        <fullName evidence="2">Uncharacterized protein</fullName>
    </submittedName>
</protein>
<gene>
    <name evidence="2" type="ORF">WMSIL1_LOCUS6875</name>
</gene>
<evidence type="ECO:0000313" key="2">
    <source>
        <dbReference type="EMBL" id="VUZ47285.1"/>
    </source>
</evidence>
<dbReference type="EMBL" id="CABIJS010000233">
    <property type="protein sequence ID" value="VUZ47285.1"/>
    <property type="molecule type" value="Genomic_DNA"/>
</dbReference>
<keyword evidence="1" id="KW-0812">Transmembrane</keyword>
<name>A0A564YJ43_HYMDI</name>
<sequence length="85" mass="9425">IPDNDNARWSVTASCAPAHLLSFSARSSPYIYLSLTRFKLAVVPLSTLLAYSTLGVLLHNCCWLLLNQLRIGDCYCCCNFLAANR</sequence>
<reference evidence="2 3" key="1">
    <citation type="submission" date="2019-07" db="EMBL/GenBank/DDBJ databases">
        <authorList>
            <person name="Jastrzebski P J."/>
            <person name="Paukszto L."/>
            <person name="Jastrzebski P J."/>
        </authorList>
    </citation>
    <scope>NUCLEOTIDE SEQUENCE [LARGE SCALE GENOMIC DNA]</scope>
    <source>
        <strain evidence="2 3">WMS-il1</strain>
    </source>
</reference>
<keyword evidence="1" id="KW-1133">Transmembrane helix</keyword>
<proteinExistence type="predicted"/>
<feature type="non-terminal residue" evidence="2">
    <location>
        <position position="1"/>
    </location>
</feature>
<feature type="transmembrane region" description="Helical" evidence="1">
    <location>
        <begin position="48"/>
        <end position="66"/>
    </location>
</feature>
<dbReference type="Proteomes" id="UP000321570">
    <property type="component" value="Unassembled WGS sequence"/>
</dbReference>
<evidence type="ECO:0000313" key="3">
    <source>
        <dbReference type="Proteomes" id="UP000321570"/>
    </source>
</evidence>
<accession>A0A564YJ43</accession>
<keyword evidence="1" id="KW-0472">Membrane</keyword>